<reference evidence="1" key="1">
    <citation type="submission" date="2013-05" db="EMBL/GenBank/DDBJ databases">
        <authorList>
            <person name="Yim A.K.Y."/>
            <person name="Chan T.F."/>
            <person name="Ji K.M."/>
            <person name="Liu X.Y."/>
            <person name="Zhou J.W."/>
            <person name="Li R.Q."/>
            <person name="Yang K.Y."/>
            <person name="Li J."/>
            <person name="Li M."/>
            <person name="Law P.T.W."/>
            <person name="Wu Y.L."/>
            <person name="Cai Z.L."/>
            <person name="Qin H."/>
            <person name="Bao Y."/>
            <person name="Leung R.K.K."/>
            <person name="Ng P.K.S."/>
            <person name="Zou J."/>
            <person name="Zhong X.J."/>
            <person name="Ran P.X."/>
            <person name="Zhong N.S."/>
            <person name="Liu Z.G."/>
            <person name="Tsui S.K.W."/>
        </authorList>
    </citation>
    <scope>NUCLEOTIDE SEQUENCE</scope>
    <source>
        <strain evidence="1">Derf</strain>
        <tissue evidence="1">Whole organism</tissue>
    </source>
</reference>
<evidence type="ECO:0000313" key="1">
    <source>
        <dbReference type="EMBL" id="KAH9517370.1"/>
    </source>
</evidence>
<gene>
    <name evidence="1" type="ORF">DERF_008048</name>
</gene>
<dbReference type="Proteomes" id="UP000790347">
    <property type="component" value="Unassembled WGS sequence"/>
</dbReference>
<dbReference type="EMBL" id="ASGP02000003">
    <property type="protein sequence ID" value="KAH9517370.1"/>
    <property type="molecule type" value="Genomic_DNA"/>
</dbReference>
<dbReference type="AlphaFoldDB" id="A0A922I4T3"/>
<protein>
    <submittedName>
        <fullName evidence="1">Uncharacterized protein</fullName>
    </submittedName>
</protein>
<sequence length="98" mass="11645">MVILYIQSINRMNIIDSHVQLLHFAYQELILQSKQSLIANRLINYSIRFDCPSGNIIIILLFRIVRDLNLKIILYIKMRMKQKKKMVSTAYNILHQVL</sequence>
<evidence type="ECO:0000313" key="2">
    <source>
        <dbReference type="Proteomes" id="UP000790347"/>
    </source>
</evidence>
<comment type="caution">
    <text evidence="1">The sequence shown here is derived from an EMBL/GenBank/DDBJ whole genome shotgun (WGS) entry which is preliminary data.</text>
</comment>
<accession>A0A922I4T3</accession>
<keyword evidence="2" id="KW-1185">Reference proteome</keyword>
<reference evidence="1" key="2">
    <citation type="journal article" date="2022" name="Res Sq">
        <title>Comparative Genomics Reveals Insights into the Divergent Evolution of Astigmatic Mites and Household Pest Adaptations.</title>
        <authorList>
            <person name="Xiong Q."/>
            <person name="Wan A.T.-Y."/>
            <person name="Liu X.-Y."/>
            <person name="Fung C.S.-H."/>
            <person name="Xiao X."/>
            <person name="Malainual N."/>
            <person name="Hou J."/>
            <person name="Wang L."/>
            <person name="Wang M."/>
            <person name="Yang K."/>
            <person name="Cui Y."/>
            <person name="Leung E."/>
            <person name="Nong W."/>
            <person name="Shin S.-K."/>
            <person name="Au S."/>
            <person name="Jeong K.Y."/>
            <person name="Chew F.T."/>
            <person name="Hui J."/>
            <person name="Leung T.F."/>
            <person name="Tungtrongchitr A."/>
            <person name="Zhong N."/>
            <person name="Liu Z."/>
            <person name="Tsui S."/>
        </authorList>
    </citation>
    <scope>NUCLEOTIDE SEQUENCE</scope>
    <source>
        <strain evidence="1">Derf</strain>
        <tissue evidence="1">Whole organism</tissue>
    </source>
</reference>
<organism evidence="1 2">
    <name type="scientific">Dermatophagoides farinae</name>
    <name type="common">American house dust mite</name>
    <dbReference type="NCBI Taxonomy" id="6954"/>
    <lineage>
        <taxon>Eukaryota</taxon>
        <taxon>Metazoa</taxon>
        <taxon>Ecdysozoa</taxon>
        <taxon>Arthropoda</taxon>
        <taxon>Chelicerata</taxon>
        <taxon>Arachnida</taxon>
        <taxon>Acari</taxon>
        <taxon>Acariformes</taxon>
        <taxon>Sarcoptiformes</taxon>
        <taxon>Astigmata</taxon>
        <taxon>Psoroptidia</taxon>
        <taxon>Analgoidea</taxon>
        <taxon>Pyroglyphidae</taxon>
        <taxon>Dermatophagoidinae</taxon>
        <taxon>Dermatophagoides</taxon>
    </lineage>
</organism>
<proteinExistence type="predicted"/>
<name>A0A922I4T3_DERFA</name>